<dbReference type="KEGG" id="ere:EUBREC_1301"/>
<dbReference type="InterPro" id="IPR010572">
    <property type="entry name" value="Tail_dom"/>
</dbReference>
<feature type="region of interest" description="Disordered" evidence="1">
    <location>
        <begin position="652"/>
        <end position="680"/>
    </location>
</feature>
<dbReference type="GeneID" id="86988132"/>
<dbReference type="EMBL" id="CP001107">
    <property type="protein sequence ID" value="ACR75061.1"/>
    <property type="molecule type" value="Genomic_DNA"/>
</dbReference>
<dbReference type="STRING" id="515619.EUBREC_1301"/>
<dbReference type="HOGENOM" id="CLU_404268_0_0_9"/>
<feature type="domain" description="Tail spike" evidence="2">
    <location>
        <begin position="99"/>
        <end position="356"/>
    </location>
</feature>
<evidence type="ECO:0000313" key="3">
    <source>
        <dbReference type="EMBL" id="ACR75061.1"/>
    </source>
</evidence>
<feature type="compositionally biased region" description="Polar residues" evidence="1">
    <location>
        <begin position="660"/>
        <end position="674"/>
    </location>
</feature>
<dbReference type="AlphaFoldDB" id="C4Z844"/>
<proteinExistence type="predicted"/>
<protein>
    <recommendedName>
        <fullName evidence="2">Tail spike domain-containing protein</fullName>
    </recommendedName>
</protein>
<evidence type="ECO:0000313" key="4">
    <source>
        <dbReference type="Proteomes" id="UP000001477"/>
    </source>
</evidence>
<gene>
    <name evidence="3" type="ordered locus">EUBREC_1301</name>
</gene>
<reference evidence="3 4" key="1">
    <citation type="journal article" date="2009" name="Proc. Natl. Acad. Sci. U.S.A.">
        <title>Characterizing a model human gut microbiota composed of members of its two dominant bacterial phyla.</title>
        <authorList>
            <person name="Mahowald M.A."/>
            <person name="Rey F.E."/>
            <person name="Seedorf H."/>
            <person name="Turnbaugh P.J."/>
            <person name="Fulton R.S."/>
            <person name="Wollam A."/>
            <person name="Shah N."/>
            <person name="Wang C."/>
            <person name="Magrini V."/>
            <person name="Wilson R.K."/>
            <person name="Cantarel B.L."/>
            <person name="Coutinho P.M."/>
            <person name="Henrissat B."/>
            <person name="Crock L.W."/>
            <person name="Russell A."/>
            <person name="Verberkmoes N.C."/>
            <person name="Hettich R.L."/>
            <person name="Gordon J.I."/>
        </authorList>
    </citation>
    <scope>NUCLEOTIDE SEQUENCE [LARGE SCALE GENOMIC DNA]</scope>
    <source>
        <strain evidence="4">ATCC 33656 / DSM 3377 / JCM 17463 / KCTC 5835 / LMG 30912 / VPI 0990</strain>
    </source>
</reference>
<dbReference type="Proteomes" id="UP000001477">
    <property type="component" value="Chromosome"/>
</dbReference>
<dbReference type="Pfam" id="PF06605">
    <property type="entry name" value="Prophage_tail"/>
    <property type="match status" value="1"/>
</dbReference>
<accession>C4Z844</accession>
<dbReference type="PaxDb" id="515619-EUBREC_1301"/>
<dbReference type="RefSeq" id="WP_012742160.1">
    <property type="nucleotide sequence ID" value="NC_012781.1"/>
</dbReference>
<evidence type="ECO:0000259" key="2">
    <source>
        <dbReference type="Pfam" id="PF06605"/>
    </source>
</evidence>
<sequence>MIYEVLLDGKTLYFPNDKEAVICDATLTQALNDAGTFEFTVPCTNPLYSKIENRVSMVQVLKDGNEIFNGQVRECSEVLKGEKEVKCVGELAFLYDSIQPQAKYQNQSPLQFFTNLLTIHNNQVEKEKQFEVGIVTVKDSNDSIYRFTNREDTLTDLREKLCDQLSGYLRIRKKDGIRYLDLVTLENYGKVCAQPIQFGYNLLDFTCGTSGTDIATAVIPLGARLDQSVIDGLDAYTTIESVNDGKDYVFIQNAVDHFGWIRKVIHWDDVTDPDNLKKKAEEWLKSNQYETMTLEITAVDMSMLNADIDTYEVGDVVRTLANPFGMDTRFPLQKKTTYLQSPEKNTVVLSNTLKKTYTQQVTSSVKTLEQSLPQEKSMLQAARDKTTALIKSAMGGYVYKTKRELYIMDTDDPATAQKVWRWNINGLGYSSTGLNGPYGLAMTMDGAIVADLITAGILKDALNKSFWNMKTGEMHITGTFSQTTASGVKSLDIENNQVKFYAWNDNGNYVGSIGAVKDTSSERVGLEVWCDQGDQVTLGCRDRDNPKQIIPVIRIDETTCKEETPYIRNGANGTLFPDNTNGGITIENGLIKNWSICSANGSTSFISGLSWEDGNITSVDRTTVNIKNGLIESWSIETKKYQKAGMGMEYCSRPKESELESTSVVDTQDSITGQKESKED</sequence>
<organism evidence="3 4">
    <name type="scientific">Agathobacter rectalis (strain ATCC 33656 / DSM 3377 / JCM 17463 / KCTC 5835 / VPI 0990)</name>
    <name type="common">Eubacterium rectale</name>
    <dbReference type="NCBI Taxonomy" id="515619"/>
    <lineage>
        <taxon>Bacteria</taxon>
        <taxon>Bacillati</taxon>
        <taxon>Bacillota</taxon>
        <taxon>Clostridia</taxon>
        <taxon>Lachnospirales</taxon>
        <taxon>Lachnospiraceae</taxon>
        <taxon>Agathobacter</taxon>
    </lineage>
</organism>
<name>C4Z844_AGARV</name>
<evidence type="ECO:0000256" key="1">
    <source>
        <dbReference type="SAM" id="MobiDB-lite"/>
    </source>
</evidence>